<evidence type="ECO:0000313" key="2">
    <source>
        <dbReference type="EMBL" id="KZP11720.1"/>
    </source>
</evidence>
<evidence type="ECO:0000256" key="1">
    <source>
        <dbReference type="SAM" id="MobiDB-lite"/>
    </source>
</evidence>
<dbReference type="AlphaFoldDB" id="A0A166AL17"/>
<gene>
    <name evidence="2" type="ORF">FIBSPDRAFT_175720</name>
</gene>
<organism evidence="2 3">
    <name type="scientific">Athelia psychrophila</name>
    <dbReference type="NCBI Taxonomy" id="1759441"/>
    <lineage>
        <taxon>Eukaryota</taxon>
        <taxon>Fungi</taxon>
        <taxon>Dikarya</taxon>
        <taxon>Basidiomycota</taxon>
        <taxon>Agaricomycotina</taxon>
        <taxon>Agaricomycetes</taxon>
        <taxon>Agaricomycetidae</taxon>
        <taxon>Atheliales</taxon>
        <taxon>Atheliaceae</taxon>
        <taxon>Athelia</taxon>
    </lineage>
</organism>
<feature type="region of interest" description="Disordered" evidence="1">
    <location>
        <begin position="107"/>
        <end position="139"/>
    </location>
</feature>
<proteinExistence type="predicted"/>
<protein>
    <submittedName>
        <fullName evidence="2">Uncharacterized protein</fullName>
    </submittedName>
</protein>
<reference evidence="2 3" key="1">
    <citation type="journal article" date="2016" name="Mol. Biol. Evol.">
        <title>Comparative Genomics of Early-Diverging Mushroom-Forming Fungi Provides Insights into the Origins of Lignocellulose Decay Capabilities.</title>
        <authorList>
            <person name="Nagy L.G."/>
            <person name="Riley R."/>
            <person name="Tritt A."/>
            <person name="Adam C."/>
            <person name="Daum C."/>
            <person name="Floudas D."/>
            <person name="Sun H."/>
            <person name="Yadav J.S."/>
            <person name="Pangilinan J."/>
            <person name="Larsson K.H."/>
            <person name="Matsuura K."/>
            <person name="Barry K."/>
            <person name="Labutti K."/>
            <person name="Kuo R."/>
            <person name="Ohm R.A."/>
            <person name="Bhattacharya S.S."/>
            <person name="Shirouzu T."/>
            <person name="Yoshinaga Y."/>
            <person name="Martin F.M."/>
            <person name="Grigoriev I.V."/>
            <person name="Hibbett D.S."/>
        </authorList>
    </citation>
    <scope>NUCLEOTIDE SEQUENCE [LARGE SCALE GENOMIC DNA]</scope>
    <source>
        <strain evidence="2 3">CBS 109695</strain>
    </source>
</reference>
<evidence type="ECO:0000313" key="3">
    <source>
        <dbReference type="Proteomes" id="UP000076532"/>
    </source>
</evidence>
<name>A0A166AL17_9AGAM</name>
<dbReference type="EMBL" id="KV417658">
    <property type="protein sequence ID" value="KZP11720.1"/>
    <property type="molecule type" value="Genomic_DNA"/>
</dbReference>
<accession>A0A166AL17</accession>
<keyword evidence="3" id="KW-1185">Reference proteome</keyword>
<sequence>MGLRLTQGIVVGSASGQVRQRRADVRGWLGDNRFNDSTYTPPTSKTPSSAKCVARRWARRSTSGSLGPWTHEGPLKSRCVSFVAVPPSTYDGYHGKLTRQGRVVSLSPPKPTHSCLRPTPKSTSRPNCATPPSKPPTRTFQTRHQARIQRARLCTREHVSFCFPPPC</sequence>
<dbReference type="Proteomes" id="UP000076532">
    <property type="component" value="Unassembled WGS sequence"/>
</dbReference>